<dbReference type="OrthoDB" id="9806334at2"/>
<dbReference type="GO" id="GO:0003700">
    <property type="term" value="F:DNA-binding transcription factor activity"/>
    <property type="evidence" value="ECO:0007669"/>
    <property type="project" value="TreeGrafter"/>
</dbReference>
<dbReference type="PANTHER" id="PTHR30055:SF146">
    <property type="entry name" value="HTH-TYPE TRANSCRIPTIONAL DUAL REGULATOR CECR"/>
    <property type="match status" value="1"/>
</dbReference>
<feature type="DNA-binding region" description="H-T-H motif" evidence="5">
    <location>
        <begin position="34"/>
        <end position="53"/>
    </location>
</feature>
<dbReference type="Proteomes" id="UP000035721">
    <property type="component" value="Unassembled WGS sequence"/>
</dbReference>
<dbReference type="PANTHER" id="PTHR30055">
    <property type="entry name" value="HTH-TYPE TRANSCRIPTIONAL REGULATOR RUTR"/>
    <property type="match status" value="1"/>
</dbReference>
<dbReference type="Pfam" id="PF13977">
    <property type="entry name" value="TetR_C_6"/>
    <property type="match status" value="1"/>
</dbReference>
<dbReference type="PROSITE" id="PS50977">
    <property type="entry name" value="HTH_TETR_2"/>
    <property type="match status" value="1"/>
</dbReference>
<dbReference type="Gene3D" id="1.10.357.10">
    <property type="entry name" value="Tetracycline Repressor, domain 2"/>
    <property type="match status" value="1"/>
</dbReference>
<evidence type="ECO:0000256" key="1">
    <source>
        <dbReference type="ARBA" id="ARBA00022491"/>
    </source>
</evidence>
<dbReference type="InterPro" id="IPR009057">
    <property type="entry name" value="Homeodomain-like_sf"/>
</dbReference>
<proteinExistence type="predicted"/>
<evidence type="ECO:0000313" key="7">
    <source>
        <dbReference type="EMBL" id="CCH77945.1"/>
    </source>
</evidence>
<evidence type="ECO:0000256" key="3">
    <source>
        <dbReference type="ARBA" id="ARBA00023125"/>
    </source>
</evidence>
<dbReference type="PRINTS" id="PR00455">
    <property type="entry name" value="HTHTETR"/>
</dbReference>
<gene>
    <name evidence="7" type="ORF">BN12_240014</name>
</gene>
<comment type="caution">
    <text evidence="7">The sequence shown here is derived from an EMBL/GenBank/DDBJ whole genome shotgun (WGS) entry which is preliminary data.</text>
</comment>
<evidence type="ECO:0000256" key="4">
    <source>
        <dbReference type="ARBA" id="ARBA00023163"/>
    </source>
</evidence>
<evidence type="ECO:0000256" key="2">
    <source>
        <dbReference type="ARBA" id="ARBA00023015"/>
    </source>
</evidence>
<keyword evidence="3 5" id="KW-0238">DNA-binding</keyword>
<dbReference type="RefSeq" id="WP_048550549.1">
    <property type="nucleotide sequence ID" value="NZ_HF570958.1"/>
</dbReference>
<dbReference type="AlphaFoldDB" id="A0A077M167"/>
<dbReference type="Pfam" id="PF00440">
    <property type="entry name" value="TetR_N"/>
    <property type="match status" value="1"/>
</dbReference>
<organism evidence="7 8">
    <name type="scientific">Nostocoides japonicum T1-X7</name>
    <dbReference type="NCBI Taxonomy" id="1194083"/>
    <lineage>
        <taxon>Bacteria</taxon>
        <taxon>Bacillati</taxon>
        <taxon>Actinomycetota</taxon>
        <taxon>Actinomycetes</taxon>
        <taxon>Micrococcales</taxon>
        <taxon>Intrasporangiaceae</taxon>
        <taxon>Nostocoides</taxon>
    </lineage>
</organism>
<evidence type="ECO:0000256" key="5">
    <source>
        <dbReference type="PROSITE-ProRule" id="PRU00335"/>
    </source>
</evidence>
<feature type="domain" description="HTH tetR-type" evidence="6">
    <location>
        <begin position="11"/>
        <end position="71"/>
    </location>
</feature>
<dbReference type="InterPro" id="IPR001647">
    <property type="entry name" value="HTH_TetR"/>
</dbReference>
<dbReference type="EMBL" id="CAJB01000157">
    <property type="protein sequence ID" value="CCH77945.1"/>
    <property type="molecule type" value="Genomic_DNA"/>
</dbReference>
<sequence>MTPPTRRDTAEEARTRILSAAADCLVRDGLAKVRMAGIAEVAGVSSGLLHYHFDTKEQLFAAVLRYSSEQSNELTADCLERAGTDPAGRLATFLDRCLPSDERLTRDWLLWQELDLLCMRQPELAEVGAQVYDALYDAVADLIAAGVGAGVFALPPEEIRVVAESAVALCDGLGARVLAPEDLTLECARERVALAVGRLVGHRGPLPRPDRARRGTGA</sequence>
<keyword evidence="8" id="KW-1185">Reference proteome</keyword>
<keyword evidence="1" id="KW-0678">Repressor</keyword>
<dbReference type="InterPro" id="IPR036271">
    <property type="entry name" value="Tet_transcr_reg_TetR-rel_C_sf"/>
</dbReference>
<dbReference type="InterPro" id="IPR039538">
    <property type="entry name" value="BetI_C"/>
</dbReference>
<dbReference type="STRING" id="1194083.BN12_240014"/>
<reference evidence="7 8" key="1">
    <citation type="journal article" date="2013" name="ISME J.">
        <title>A metabolic model for members of the genus Tetrasphaera involved in enhanced biological phosphorus removal.</title>
        <authorList>
            <person name="Kristiansen R."/>
            <person name="Nguyen H.T.T."/>
            <person name="Saunders A.M."/>
            <person name="Nielsen J.L."/>
            <person name="Wimmer R."/>
            <person name="Le V.Q."/>
            <person name="McIlroy S.J."/>
            <person name="Petrovski S."/>
            <person name="Seviour R.J."/>
            <person name="Calteau A."/>
            <person name="Nielsen K.L."/>
            <person name="Nielsen P.H."/>
        </authorList>
    </citation>
    <scope>NUCLEOTIDE SEQUENCE [LARGE SCALE GENOMIC DNA]</scope>
    <source>
        <strain evidence="7 8">T1-X7</strain>
    </source>
</reference>
<name>A0A077M167_9MICO</name>
<dbReference type="SUPFAM" id="SSF48498">
    <property type="entry name" value="Tetracyclin repressor-like, C-terminal domain"/>
    <property type="match status" value="1"/>
</dbReference>
<evidence type="ECO:0000313" key="8">
    <source>
        <dbReference type="Proteomes" id="UP000035721"/>
    </source>
</evidence>
<keyword evidence="4" id="KW-0804">Transcription</keyword>
<evidence type="ECO:0000259" key="6">
    <source>
        <dbReference type="PROSITE" id="PS50977"/>
    </source>
</evidence>
<dbReference type="InterPro" id="IPR050109">
    <property type="entry name" value="HTH-type_TetR-like_transc_reg"/>
</dbReference>
<keyword evidence="2" id="KW-0805">Transcription regulation</keyword>
<dbReference type="SUPFAM" id="SSF46689">
    <property type="entry name" value="Homeodomain-like"/>
    <property type="match status" value="1"/>
</dbReference>
<protein>
    <submittedName>
        <fullName evidence="7">Putative Transcriptional regulator, TetR family</fullName>
    </submittedName>
</protein>
<accession>A0A077M167</accession>
<dbReference type="GO" id="GO:0000976">
    <property type="term" value="F:transcription cis-regulatory region binding"/>
    <property type="evidence" value="ECO:0007669"/>
    <property type="project" value="TreeGrafter"/>
</dbReference>